<gene>
    <name evidence="1" type="ORF">S01H1_63988</name>
</gene>
<feature type="non-terminal residue" evidence="1">
    <location>
        <position position="31"/>
    </location>
</feature>
<sequence>MNVLTEPQIATIKDAARKLTGAKRRAFQGQV</sequence>
<protein>
    <submittedName>
        <fullName evidence="1">Uncharacterized protein</fullName>
    </submittedName>
</protein>
<dbReference type="AlphaFoldDB" id="X0X9T9"/>
<proteinExistence type="predicted"/>
<comment type="caution">
    <text evidence="1">The sequence shown here is derived from an EMBL/GenBank/DDBJ whole genome shotgun (WGS) entry which is preliminary data.</text>
</comment>
<reference evidence="1" key="1">
    <citation type="journal article" date="2014" name="Front. Microbiol.">
        <title>High frequency of phylogenetically diverse reductive dehalogenase-homologous genes in deep subseafloor sedimentary metagenomes.</title>
        <authorList>
            <person name="Kawai M."/>
            <person name="Futagami T."/>
            <person name="Toyoda A."/>
            <person name="Takaki Y."/>
            <person name="Nishi S."/>
            <person name="Hori S."/>
            <person name="Arai W."/>
            <person name="Tsubouchi T."/>
            <person name="Morono Y."/>
            <person name="Uchiyama I."/>
            <person name="Ito T."/>
            <person name="Fujiyama A."/>
            <person name="Inagaki F."/>
            <person name="Takami H."/>
        </authorList>
    </citation>
    <scope>NUCLEOTIDE SEQUENCE</scope>
    <source>
        <strain evidence="1">Expedition CK06-06</strain>
    </source>
</reference>
<evidence type="ECO:0000313" key="1">
    <source>
        <dbReference type="EMBL" id="GAG39840.1"/>
    </source>
</evidence>
<name>X0X9T9_9ZZZZ</name>
<dbReference type="EMBL" id="BARS01042146">
    <property type="protein sequence ID" value="GAG39840.1"/>
    <property type="molecule type" value="Genomic_DNA"/>
</dbReference>
<accession>X0X9T9</accession>
<organism evidence="1">
    <name type="scientific">marine sediment metagenome</name>
    <dbReference type="NCBI Taxonomy" id="412755"/>
    <lineage>
        <taxon>unclassified sequences</taxon>
        <taxon>metagenomes</taxon>
        <taxon>ecological metagenomes</taxon>
    </lineage>
</organism>